<sequence>MKNKKITYLLSTIAALVIGIGGSVYVIRQERLQKKVEQSELKQIEQELQHFEQEPSDMKKWKDLKKLIKEELRYKNRHQVDWRVVEAFEKSIAKEKDYFNSRKLLIEK</sequence>
<reference evidence="3 4" key="1">
    <citation type="submission" date="2017-05" db="EMBL/GenBank/DDBJ databases">
        <title>Vagococcus spp. assemblies.</title>
        <authorList>
            <person name="Gulvik C.A."/>
        </authorList>
    </citation>
    <scope>NUCLEOTIDE SEQUENCE [LARGE SCALE GENOMIC DNA]</scope>
    <source>
        <strain evidence="3 4">CCUG 41755</strain>
    </source>
</reference>
<dbReference type="AlphaFoldDB" id="A0A430A8U0"/>
<keyword evidence="4" id="KW-1185">Reference proteome</keyword>
<keyword evidence="1" id="KW-0175">Coiled coil</keyword>
<evidence type="ECO:0000313" key="4">
    <source>
        <dbReference type="Proteomes" id="UP000287101"/>
    </source>
</evidence>
<keyword evidence="2" id="KW-0812">Transmembrane</keyword>
<accession>A0A430A8U0</accession>
<gene>
    <name evidence="3" type="ORF">CBF31_07340</name>
</gene>
<dbReference type="Proteomes" id="UP000287101">
    <property type="component" value="Unassembled WGS sequence"/>
</dbReference>
<evidence type="ECO:0000256" key="2">
    <source>
        <dbReference type="SAM" id="Phobius"/>
    </source>
</evidence>
<evidence type="ECO:0000313" key="3">
    <source>
        <dbReference type="EMBL" id="RSU03518.1"/>
    </source>
</evidence>
<keyword evidence="2" id="KW-1133">Transmembrane helix</keyword>
<feature type="transmembrane region" description="Helical" evidence="2">
    <location>
        <begin position="6"/>
        <end position="27"/>
    </location>
</feature>
<evidence type="ECO:0000256" key="1">
    <source>
        <dbReference type="SAM" id="Coils"/>
    </source>
</evidence>
<name>A0A430A8U0_9ENTE</name>
<dbReference type="EMBL" id="NGJY01000002">
    <property type="protein sequence ID" value="RSU03518.1"/>
    <property type="molecule type" value="Genomic_DNA"/>
</dbReference>
<feature type="coiled-coil region" evidence="1">
    <location>
        <begin position="27"/>
        <end position="54"/>
    </location>
</feature>
<protein>
    <submittedName>
        <fullName evidence="3">Uncharacterized protein</fullName>
    </submittedName>
</protein>
<proteinExistence type="predicted"/>
<comment type="caution">
    <text evidence="3">The sequence shown here is derived from an EMBL/GenBank/DDBJ whole genome shotgun (WGS) entry which is preliminary data.</text>
</comment>
<keyword evidence="2" id="KW-0472">Membrane</keyword>
<organism evidence="3 4">
    <name type="scientific">Vagococcus fessus</name>
    <dbReference type="NCBI Taxonomy" id="120370"/>
    <lineage>
        <taxon>Bacteria</taxon>
        <taxon>Bacillati</taxon>
        <taxon>Bacillota</taxon>
        <taxon>Bacilli</taxon>
        <taxon>Lactobacillales</taxon>
        <taxon>Enterococcaceae</taxon>
        <taxon>Vagococcus</taxon>
    </lineage>
</organism>
<dbReference type="RefSeq" id="WP_126831728.1">
    <property type="nucleotide sequence ID" value="NZ_CBCRYB010000001.1"/>
</dbReference>